<sequence>MQFIELNRCFAVISKEQESNLEIGMAWGHKVAGWLRWEDSLKYDRVVLLAEASSGKTEEFKNQARALAAQGKAAFFIRIEDLADEGFEEALDPSEAAAFEVWKENQTGETGWFFLDSVDEARLNRKSVERALRHLAKELGRGLERAHVYISCRASDWKCGEDRTEVERLLPVYQKPEPPAQPEGEHERLLNPIFNKENRKNRQTYEEEEEPVQKLGYLLVVQLTPLSAAQQHKLAVAASVDDPEDFVAAIVQHGLDAYAERPGDLLDLAEYWKCHKSFGSLVEMTENSICRKLSERDKFRGDNNDLTYEKSRTGGERLAAALTLGKSYTLRAAGHEPDPSLAQNALDPTNILNDWTDAERNALTRRGIFAPATYGRIRFHHRGTQEYLTACWFDKLLQSGCPEQVIWDLIFKEAYGVKTLVPSLHAPAAWLAIKHPSFRDEIIQREPIVLLRYGDSRSFPLEAKERLLLNYATRHAAGEISNDSLDHRSIWMFATPELSVAIRRAWELNHREDFRSNLLGLIREAKILECIDLARLTALEENADDYFRTVALQALVSCDDQDGLSAAATWTRGATGRISPRLCPYFATILFPSHLLVDDLLNMIRHTPKAREESLRDIDHEIYSLWELCPAASREQLMDGLSNLVLSPPFKDSYRRTSAQHHGLAVDFTLIAKEVLVNQDKVDATDGLIHLLMAIERSDQNMSKNEDMLDIRKSINSNRFLKRKLFWADVGEIRQNTDHEDTRPVLVNEIFFYGDSLWALEPDDLAWLYDDISGRDNELEQQTALSAAFRIIAFAGIHDVELPKLRELIFGNSILESDLNKYLTPVAMIETEEHRKLMEKHQKYVLEAEERERKDKDSWVAFCSDLEKDPSVLYDSEKLASWSAGAYRLHNLCTWLQHRAYESHLKACMQWRLIEEGFSRPIAEAYRDGLKVIWRVTLPERPTHKGNNQITVKHTTILSIAGLGVEAEGNADWAQRLSASEAERAVQHACISEQGYQNWFDDLVQSHPSIALPILRKTIQNEWSGNHKGRCDFLSHYAGKDVQIQEAVNQILFETITGKKPRNIEILGNGIRILPRLKLEEFQQRKIVSLARRRLQAAQSTSDDKLMILYITMMYLIDADAATQEFFAWISNPAIIPNDSRVAGVLVALFGRYNFSAPNLLGKASVASLESLLRLAHNLQIPVDDSDNLDGACNTILSTLINRPGADAYRALRTLADDPAFRDLKIRFKELARGKAEIDSEPSAWNPSEVITLESEHVEPAKTGDALLKIVMGILSDIKLSFSTSDATSRALLERAQDEDEVQKWLAEQMSLRSQGRFHAHREAHIALGDKPDIIISSTAAQFEVAVEIKNANMGWSVRYLEKALKKQLAEDYLKPSTRRHGVLVISYHRSRSWRDPDTNEKLGFRDLIDRLQQLASSINMNKLGAIELRVFGVDTTVSN</sequence>
<protein>
    <recommendedName>
        <fullName evidence="3">ATP-binding protein</fullName>
    </recommendedName>
</protein>
<evidence type="ECO:0008006" key="3">
    <source>
        <dbReference type="Google" id="ProtNLM"/>
    </source>
</evidence>
<evidence type="ECO:0000313" key="2">
    <source>
        <dbReference type="Proteomes" id="UP000798046"/>
    </source>
</evidence>
<proteinExistence type="predicted"/>
<comment type="caution">
    <text evidence="1">The sequence shown here is derived from an EMBL/GenBank/DDBJ whole genome shotgun (WGS) entry which is preliminary data.</text>
</comment>
<organism evidence="1 2">
    <name type="scientific">Oryzomonas sagensis</name>
    <dbReference type="NCBI Taxonomy" id="2603857"/>
    <lineage>
        <taxon>Bacteria</taxon>
        <taxon>Pseudomonadati</taxon>
        <taxon>Thermodesulfobacteriota</taxon>
        <taxon>Desulfuromonadia</taxon>
        <taxon>Geobacterales</taxon>
        <taxon>Geobacteraceae</taxon>
        <taxon>Oryzomonas</taxon>
    </lineage>
</organism>
<name>A0ABQ6TLA8_9BACT</name>
<evidence type="ECO:0000313" key="1">
    <source>
        <dbReference type="EMBL" id="KAB0669030.1"/>
    </source>
</evidence>
<dbReference type="Proteomes" id="UP000798046">
    <property type="component" value="Unassembled WGS sequence"/>
</dbReference>
<dbReference type="RefSeq" id="WP_151157661.1">
    <property type="nucleotide sequence ID" value="NZ_VZRA01000004.1"/>
</dbReference>
<gene>
    <name evidence="1" type="ORF">F6V30_14430</name>
</gene>
<dbReference type="EMBL" id="VZRA01000004">
    <property type="protein sequence ID" value="KAB0669030.1"/>
    <property type="molecule type" value="Genomic_DNA"/>
</dbReference>
<accession>A0ABQ6TLA8</accession>
<reference evidence="1 2" key="1">
    <citation type="journal article" date="2020" name="Microorganisms">
        <title>Description of Three Novel Members in the Family Geobacteraceae, Oryzomonas japonicum gen. nov., sp. nov., Oryzomonas sagensis sp. nov., and Oryzomonas ruber sp. nov.</title>
        <authorList>
            <person name="Xu Z."/>
            <person name="Masuda Y."/>
            <person name="Hayakawa C."/>
            <person name="Ushijima N."/>
            <person name="Kawano K."/>
            <person name="Shiratori Y."/>
            <person name="Senoo K."/>
            <person name="Itoh H."/>
        </authorList>
    </citation>
    <scope>NUCLEOTIDE SEQUENCE [LARGE SCALE GENOMIC DNA]</scope>
    <source>
        <strain evidence="1 2">Red100</strain>
    </source>
</reference>
<keyword evidence="2" id="KW-1185">Reference proteome</keyword>